<reference evidence="4 5" key="1">
    <citation type="submission" date="2017-08" db="EMBL/GenBank/DDBJ databases">
        <title>Acidophilic green algal genome provides insights into adaptation to an acidic environment.</title>
        <authorList>
            <person name="Hirooka S."/>
            <person name="Hirose Y."/>
            <person name="Kanesaki Y."/>
            <person name="Higuchi S."/>
            <person name="Fujiwara T."/>
            <person name="Onuma R."/>
            <person name="Era A."/>
            <person name="Ohbayashi R."/>
            <person name="Uzuka A."/>
            <person name="Nozaki H."/>
            <person name="Yoshikawa H."/>
            <person name="Miyagishima S.Y."/>
        </authorList>
    </citation>
    <scope>NUCLEOTIDE SEQUENCE [LARGE SCALE GENOMIC DNA]</scope>
    <source>
        <strain evidence="4 5">NIES-2499</strain>
    </source>
</reference>
<dbReference type="SUPFAM" id="SSF81383">
    <property type="entry name" value="F-box domain"/>
    <property type="match status" value="1"/>
</dbReference>
<protein>
    <recommendedName>
        <fullName evidence="3">F-box domain-containing protein</fullName>
    </recommendedName>
</protein>
<name>A0A250XPX2_9CHLO</name>
<sequence>MPEEVLNCIFTRLTLQDVLSIRLACCNWRSAAGKIIKVLRLPLQILHAADETKSSCSALPLSSAKALSRAFPCVETIIIKSEGLNQRFRSPILANPLCCEAAACNNIGGPPAAALLGGNIICEGVDAVTPPNDVCLEHVEQASMNPLMMMDVDDISPALPNNKEAAVVANTALPPLLPLVRSIQYLNSSSCLKSLIITTYPVHPLITTMSFNEWEMKKLWKDTPQRMMGGGTATSSWKYCPNCGKQGSHAPLSTTTTARQKYSCNVRSRSPDSPEMESMTKSTFDTFTGCQHLTIAADGASSPASTTGATNMSSWPGGAPWLLCPLSNLSTLSSLELHFVAAGADDQHNHQPRCGTAIIMSTTKQQRQVGTAHQKMWRRRVAAAHQLVAGQERILQSLACLSELKLEILNLTLLKDVADCNPVEHCYHDYEMLQQQAADHDGSGADAAGHDEKEVCCRLWRKGQSMKASAVENEQEGRQEGTLAVLLPSRAAGNHSSGSHVALDAQRTCSSSCRHDVRLDAGVHESLDDHNDDDNGSSDSNDSFGGIVIDHASLEEEEISRSAQLAVNGDEAKAAGRHLLRHDCPSSVGLSCFLDVLTSSLRHLKQLSVSNCCKVSSHTLEWLCQHLPTHLERLDLLKGHIQLSHGAVTSLSSLPFLEELALEQVSLVFHDHDAEDCPERVMNHLYQSLGRLTRFKSLTFHLHTHDGTHYMHSAYLLGLYEDGSVGRRSSSSLPLGDDEEAEEQSGSPYAWLPSGTCLNDHSMQSRRGYQDDHDDQTGQLHEQDKQPDYPLTSTLSHNAVCQWHTSPHYFTLAHTSPHYNLASTSNDSLEGAAAADYYYKDLVELSRQLQGNTLEDIEDHEGHHEVVYRTWPLSLAQDDLSPLTTLTSLQLLHLTCVDEEKDRDSGLLALTGKSISAFSNALTRLTSFQFSGPIDLAAGDPARDQQYIGLAAWTSLIDLQLHHQPNLHAHSSLSSSSADQTCAGAAMHPLSLSLLELDVLNGLPKSLSSLSLSYVSLAPAQLFRIPTGYSSLAQLSLSQFEFEWDCMLALGSGLLLAQSTEQRRSLQLLSVSTTLSRKPHSMKALSPPKSGDHSNEPLAVRPLSATACSAYNCHFNLGSNNGITVPDAHKSGHVTVADVKAAALRCLSQLNIGLRLSLPQEQATYKDCRSSEHDTYEI</sequence>
<evidence type="ECO:0000313" key="4">
    <source>
        <dbReference type="EMBL" id="GAX85134.1"/>
    </source>
</evidence>
<dbReference type="PROSITE" id="PS50181">
    <property type="entry name" value="FBOX"/>
    <property type="match status" value="1"/>
</dbReference>
<accession>A0A250XPX2</accession>
<proteinExistence type="predicted"/>
<dbReference type="EMBL" id="BEGY01000151">
    <property type="protein sequence ID" value="GAX85134.1"/>
    <property type="molecule type" value="Genomic_DNA"/>
</dbReference>
<dbReference type="SMART" id="SM00256">
    <property type="entry name" value="FBOX"/>
    <property type="match status" value="1"/>
</dbReference>
<dbReference type="CDD" id="cd09917">
    <property type="entry name" value="F-box_SF"/>
    <property type="match status" value="1"/>
</dbReference>
<comment type="subcellular location">
    <subcellularLocation>
        <location evidence="1">Cytoplasm</location>
        <location evidence="1">Cytoskeleton</location>
        <location evidence="1">Cilium axoneme</location>
    </subcellularLocation>
</comment>
<feature type="compositionally biased region" description="Polar residues" evidence="2">
    <location>
        <begin position="756"/>
        <end position="767"/>
    </location>
</feature>
<dbReference type="Proteomes" id="UP000232323">
    <property type="component" value="Unassembled WGS sequence"/>
</dbReference>
<evidence type="ECO:0000256" key="1">
    <source>
        <dbReference type="ARBA" id="ARBA00004430"/>
    </source>
</evidence>
<gene>
    <name evidence="4" type="ORF">CEUSTIGMA_g12554.t1</name>
</gene>
<keyword evidence="5" id="KW-1185">Reference proteome</keyword>
<dbReference type="InterPro" id="IPR036047">
    <property type="entry name" value="F-box-like_dom_sf"/>
</dbReference>
<evidence type="ECO:0000313" key="5">
    <source>
        <dbReference type="Proteomes" id="UP000232323"/>
    </source>
</evidence>
<feature type="region of interest" description="Disordered" evidence="2">
    <location>
        <begin position="728"/>
        <end position="791"/>
    </location>
</feature>
<dbReference type="Gene3D" id="1.20.1280.50">
    <property type="match status" value="1"/>
</dbReference>
<dbReference type="Gene3D" id="3.80.10.10">
    <property type="entry name" value="Ribonuclease Inhibitor"/>
    <property type="match status" value="1"/>
</dbReference>
<dbReference type="Pfam" id="PF00646">
    <property type="entry name" value="F-box"/>
    <property type="match status" value="1"/>
</dbReference>
<feature type="domain" description="F-box" evidence="3">
    <location>
        <begin position="1"/>
        <end position="30"/>
    </location>
</feature>
<dbReference type="AlphaFoldDB" id="A0A250XPX2"/>
<dbReference type="GO" id="GO:0005930">
    <property type="term" value="C:axoneme"/>
    <property type="evidence" value="ECO:0007669"/>
    <property type="project" value="UniProtKB-SubCell"/>
</dbReference>
<dbReference type="InterPro" id="IPR032675">
    <property type="entry name" value="LRR_dom_sf"/>
</dbReference>
<evidence type="ECO:0000256" key="2">
    <source>
        <dbReference type="SAM" id="MobiDB-lite"/>
    </source>
</evidence>
<dbReference type="InterPro" id="IPR001810">
    <property type="entry name" value="F-box_dom"/>
</dbReference>
<evidence type="ECO:0000259" key="3">
    <source>
        <dbReference type="PROSITE" id="PS50181"/>
    </source>
</evidence>
<comment type="caution">
    <text evidence="4">The sequence shown here is derived from an EMBL/GenBank/DDBJ whole genome shotgun (WGS) entry which is preliminary data.</text>
</comment>
<dbReference type="SUPFAM" id="SSF52047">
    <property type="entry name" value="RNI-like"/>
    <property type="match status" value="1"/>
</dbReference>
<organism evidence="4 5">
    <name type="scientific">Chlamydomonas eustigma</name>
    <dbReference type="NCBI Taxonomy" id="1157962"/>
    <lineage>
        <taxon>Eukaryota</taxon>
        <taxon>Viridiplantae</taxon>
        <taxon>Chlorophyta</taxon>
        <taxon>core chlorophytes</taxon>
        <taxon>Chlorophyceae</taxon>
        <taxon>CS clade</taxon>
        <taxon>Chlamydomonadales</taxon>
        <taxon>Chlamydomonadaceae</taxon>
        <taxon>Chlamydomonas</taxon>
    </lineage>
</organism>